<dbReference type="GO" id="GO:0004467">
    <property type="term" value="F:long-chain fatty acid-CoA ligase activity"/>
    <property type="evidence" value="ECO:0007669"/>
    <property type="project" value="UniProtKB-EC"/>
</dbReference>
<gene>
    <name evidence="7" type="primary">FAA4</name>
    <name evidence="7" type="ORF">PRK78_005306</name>
</gene>
<dbReference type="AlphaFoldDB" id="A0AAF0DN41"/>
<dbReference type="CDD" id="cd17639">
    <property type="entry name" value="LC_FACS_euk1"/>
    <property type="match status" value="1"/>
</dbReference>
<dbReference type="PANTHER" id="PTHR43272:SF83">
    <property type="entry name" value="ACYL-COA SYNTHETASE LONG-CHAIN, ISOFORM J"/>
    <property type="match status" value="1"/>
</dbReference>
<evidence type="ECO:0000256" key="1">
    <source>
        <dbReference type="ARBA" id="ARBA00006432"/>
    </source>
</evidence>
<name>A0AAF0DN41_9EURO</name>
<keyword evidence="4" id="KW-0067">ATP-binding</keyword>
<reference evidence="7" key="1">
    <citation type="submission" date="2023-03" db="EMBL/GenBank/DDBJ databases">
        <title>Emydomyces testavorans Genome Sequence.</title>
        <authorList>
            <person name="Hoyer L."/>
        </authorList>
    </citation>
    <scope>NUCLEOTIDE SEQUENCE</scope>
    <source>
        <strain evidence="7">16-2883</strain>
    </source>
</reference>
<dbReference type="GO" id="GO:0005886">
    <property type="term" value="C:plasma membrane"/>
    <property type="evidence" value="ECO:0007669"/>
    <property type="project" value="TreeGrafter"/>
</dbReference>
<proteinExistence type="inferred from homology"/>
<dbReference type="InterPro" id="IPR042099">
    <property type="entry name" value="ANL_N_sf"/>
</dbReference>
<dbReference type="PANTHER" id="PTHR43272">
    <property type="entry name" value="LONG-CHAIN-FATTY-ACID--COA LIGASE"/>
    <property type="match status" value="1"/>
</dbReference>
<sequence>MAKKDAVLYPRISKKGPFTVEASGYEPVKGETIPRRHPSAKDGLITTPNPEITTIYENLRWSVKKYGNKKAVGSRRLIKTHVETKKVKKLIDGVEQEVDKEWTYFELSGYTFMTFNEYETLALQLGSGLRQIGHEKGSRIHLFSATSAHWLALSHGAASQSITIVTAYDSLGEEGLRHSLLQTQSSTIFLDPSLLPVLIRVLKDTKDVKHVIYDTSGEVKQGDLEKLKTEFDHVKVMSIEELRKLGEENPVDPLPPSPEDLCCIMYTSGSTGPPKGVSLKHKNVVAAMAGADGVVGEHLGPSDVLLTYLPQAHILEFVFENCCLYWGGTMGYGSPKTLSDTSMRNCKGDIKELKPTILVGVPMVWETVKKGILSNVNKSSVIIKSLFWGGLAAKSFLLSTGLPGAGVIDAIVFKKLKEATGGRLRIMLSGGGPISKETQHFLSMAVCPMINGYGLTETAAMGGLNDPMTWNPDAIGEVPASIEVKLVDFADAGYFTDHTPPQGEIWIRGASVAEGYYDNEEETKAAFTDDGWFMTGDIGEFDRYGHIKVIDRKKNLVKSLNGEYIALEKLESIYRSAHIVANICIYAAPDQSKPVAIIVPAEPALHQMAKQNGIEGDSIGTLVHDPKLNSVILKEMQQAGRAGGLRPFEIIEGVVLSDEEWTPHNGFTTAAQKLQRKKIINKFQKEIDRAYGKS</sequence>
<accession>A0AAF0DN41</accession>
<dbReference type="GO" id="GO:0035336">
    <property type="term" value="P:long-chain fatty-acyl-CoA metabolic process"/>
    <property type="evidence" value="ECO:0007669"/>
    <property type="project" value="TreeGrafter"/>
</dbReference>
<dbReference type="Pfam" id="PF00501">
    <property type="entry name" value="AMP-binding"/>
    <property type="match status" value="1"/>
</dbReference>
<keyword evidence="8" id="KW-1185">Reference proteome</keyword>
<dbReference type="Proteomes" id="UP001219355">
    <property type="component" value="Chromosome 3"/>
</dbReference>
<comment type="similarity">
    <text evidence="1">Belongs to the ATP-dependent AMP-binding enzyme family.</text>
</comment>
<evidence type="ECO:0000313" key="7">
    <source>
        <dbReference type="EMBL" id="WEW59825.1"/>
    </source>
</evidence>
<dbReference type="EC" id="6.2.1.3" evidence="7"/>
<dbReference type="SUPFAM" id="SSF56801">
    <property type="entry name" value="Acetyl-CoA synthetase-like"/>
    <property type="match status" value="1"/>
</dbReference>
<keyword evidence="2 7" id="KW-0436">Ligase</keyword>
<evidence type="ECO:0000313" key="8">
    <source>
        <dbReference type="Proteomes" id="UP001219355"/>
    </source>
</evidence>
<evidence type="ECO:0000259" key="6">
    <source>
        <dbReference type="Pfam" id="PF00501"/>
    </source>
</evidence>
<organism evidence="7 8">
    <name type="scientific">Emydomyces testavorans</name>
    <dbReference type="NCBI Taxonomy" id="2070801"/>
    <lineage>
        <taxon>Eukaryota</taxon>
        <taxon>Fungi</taxon>
        <taxon>Dikarya</taxon>
        <taxon>Ascomycota</taxon>
        <taxon>Pezizomycotina</taxon>
        <taxon>Eurotiomycetes</taxon>
        <taxon>Eurotiomycetidae</taxon>
        <taxon>Onygenales</taxon>
        <taxon>Nannizziopsiaceae</taxon>
        <taxon>Emydomyces</taxon>
    </lineage>
</organism>
<dbReference type="GO" id="GO:0005783">
    <property type="term" value="C:endoplasmic reticulum"/>
    <property type="evidence" value="ECO:0007669"/>
    <property type="project" value="TreeGrafter"/>
</dbReference>
<dbReference type="GO" id="GO:0005524">
    <property type="term" value="F:ATP binding"/>
    <property type="evidence" value="ECO:0007669"/>
    <property type="project" value="UniProtKB-KW"/>
</dbReference>
<dbReference type="InterPro" id="IPR020845">
    <property type="entry name" value="AMP-binding_CS"/>
</dbReference>
<dbReference type="PROSITE" id="PS00455">
    <property type="entry name" value="AMP_BINDING"/>
    <property type="match status" value="1"/>
</dbReference>
<evidence type="ECO:0000256" key="4">
    <source>
        <dbReference type="ARBA" id="ARBA00022840"/>
    </source>
</evidence>
<dbReference type="EMBL" id="CP120629">
    <property type="protein sequence ID" value="WEW59825.1"/>
    <property type="molecule type" value="Genomic_DNA"/>
</dbReference>
<dbReference type="InterPro" id="IPR000873">
    <property type="entry name" value="AMP-dep_synth/lig_dom"/>
</dbReference>
<dbReference type="Gene3D" id="3.40.50.12780">
    <property type="entry name" value="N-terminal domain of ligase-like"/>
    <property type="match status" value="1"/>
</dbReference>
<evidence type="ECO:0000256" key="5">
    <source>
        <dbReference type="ARBA" id="ARBA00036813"/>
    </source>
</evidence>
<comment type="catalytic activity">
    <reaction evidence="5">
        <text>a long-chain fatty acid + ATP + CoA = a long-chain fatty acyl-CoA + AMP + diphosphate</text>
        <dbReference type="Rhea" id="RHEA:15421"/>
        <dbReference type="ChEBI" id="CHEBI:30616"/>
        <dbReference type="ChEBI" id="CHEBI:33019"/>
        <dbReference type="ChEBI" id="CHEBI:57287"/>
        <dbReference type="ChEBI" id="CHEBI:57560"/>
        <dbReference type="ChEBI" id="CHEBI:83139"/>
        <dbReference type="ChEBI" id="CHEBI:456215"/>
        <dbReference type="EC" id="6.2.1.3"/>
    </reaction>
</comment>
<evidence type="ECO:0000256" key="2">
    <source>
        <dbReference type="ARBA" id="ARBA00022598"/>
    </source>
</evidence>
<keyword evidence="3" id="KW-0547">Nucleotide-binding</keyword>
<dbReference type="GO" id="GO:0005811">
    <property type="term" value="C:lipid droplet"/>
    <property type="evidence" value="ECO:0007669"/>
    <property type="project" value="TreeGrafter"/>
</dbReference>
<evidence type="ECO:0000256" key="3">
    <source>
        <dbReference type="ARBA" id="ARBA00022741"/>
    </source>
</evidence>
<feature type="domain" description="AMP-dependent synthetase/ligase" evidence="6">
    <location>
        <begin position="98"/>
        <end position="517"/>
    </location>
</feature>
<protein>
    <submittedName>
        <fullName evidence="7">Long-chain fatty acid-CoA ligase</fullName>
        <ecNumber evidence="7">6.2.1.3</ecNumber>
    </submittedName>
</protein>